<evidence type="ECO:0000313" key="1">
    <source>
        <dbReference type="EMBL" id="OSX78016.1"/>
    </source>
</evidence>
<gene>
    <name evidence="1" type="ORF">BU14_0125s0004</name>
</gene>
<sequence length="58" mass="6402">MLLLSLSQHAAALPRYPPTPLIPFPCRPFAAYCHYLAFPPALLMHSLRGRFPGALLNA</sequence>
<reference evidence="1 2" key="1">
    <citation type="submission" date="2017-03" db="EMBL/GenBank/DDBJ databases">
        <title>WGS assembly of Porphyra umbilicalis.</title>
        <authorList>
            <person name="Brawley S.H."/>
            <person name="Blouin N.A."/>
            <person name="Ficko-Blean E."/>
            <person name="Wheeler G.L."/>
            <person name="Lohr M."/>
            <person name="Goodson H.V."/>
            <person name="Jenkins J.W."/>
            <person name="Blaby-Haas C.E."/>
            <person name="Helliwell K.E."/>
            <person name="Chan C."/>
            <person name="Marriage T."/>
            <person name="Bhattacharya D."/>
            <person name="Klein A.S."/>
            <person name="Badis Y."/>
            <person name="Brodie J."/>
            <person name="Cao Y."/>
            <person name="Collen J."/>
            <person name="Dittami S.M."/>
            <person name="Gachon C.M."/>
            <person name="Green B.R."/>
            <person name="Karpowicz S."/>
            <person name="Kim J.W."/>
            <person name="Kudahl U."/>
            <person name="Lin S."/>
            <person name="Michel G."/>
            <person name="Mittag M."/>
            <person name="Olson B.J."/>
            <person name="Pangilinan J."/>
            <person name="Peng Y."/>
            <person name="Qiu H."/>
            <person name="Shu S."/>
            <person name="Singer J.T."/>
            <person name="Smith A.G."/>
            <person name="Sprecher B.N."/>
            <person name="Wagner V."/>
            <person name="Wang W."/>
            <person name="Wang Z.-Y."/>
            <person name="Yan J."/>
            <person name="Yarish C."/>
            <person name="Zoeuner-Riek S."/>
            <person name="Zhuang Y."/>
            <person name="Zou Y."/>
            <person name="Lindquist E.A."/>
            <person name="Grimwood J."/>
            <person name="Barry K."/>
            <person name="Rokhsar D.S."/>
            <person name="Schmutz J."/>
            <person name="Stiller J.W."/>
            <person name="Grossman A.R."/>
            <person name="Prochnik S.E."/>
        </authorList>
    </citation>
    <scope>NUCLEOTIDE SEQUENCE [LARGE SCALE GENOMIC DNA]</scope>
    <source>
        <strain evidence="1">4086291</strain>
    </source>
</reference>
<dbReference type="Proteomes" id="UP000218209">
    <property type="component" value="Unassembled WGS sequence"/>
</dbReference>
<organism evidence="1 2">
    <name type="scientific">Porphyra umbilicalis</name>
    <name type="common">Purple laver</name>
    <name type="synonym">Red alga</name>
    <dbReference type="NCBI Taxonomy" id="2786"/>
    <lineage>
        <taxon>Eukaryota</taxon>
        <taxon>Rhodophyta</taxon>
        <taxon>Bangiophyceae</taxon>
        <taxon>Bangiales</taxon>
        <taxon>Bangiaceae</taxon>
        <taxon>Porphyra</taxon>
    </lineage>
</organism>
<dbReference type="EMBL" id="KV918822">
    <property type="protein sequence ID" value="OSX78016.1"/>
    <property type="molecule type" value="Genomic_DNA"/>
</dbReference>
<accession>A0A1X6PB97</accession>
<proteinExistence type="predicted"/>
<dbReference type="AlphaFoldDB" id="A0A1X6PB97"/>
<evidence type="ECO:0000313" key="2">
    <source>
        <dbReference type="Proteomes" id="UP000218209"/>
    </source>
</evidence>
<name>A0A1X6PB97_PORUM</name>
<keyword evidence="2" id="KW-1185">Reference proteome</keyword>
<protein>
    <submittedName>
        <fullName evidence="1">Uncharacterized protein</fullName>
    </submittedName>
</protein>